<name>A0A485M1P6_9ZZZZ</name>
<evidence type="ECO:0000313" key="1">
    <source>
        <dbReference type="EMBL" id="VFU15611.1"/>
    </source>
</evidence>
<accession>A0A485M1P6</accession>
<reference evidence="1" key="1">
    <citation type="submission" date="2019-03" db="EMBL/GenBank/DDBJ databases">
        <authorList>
            <person name="Hao L."/>
        </authorList>
    </citation>
    <scope>NUCLEOTIDE SEQUENCE</scope>
</reference>
<sequence length="69" mass="7731">MHPDTNFLFVLDKTGFYSKHEYQANRFACMLMLGEEAEKYGCEIGEAAAAGRLDKMVEIIGRLAKGDDI</sequence>
<dbReference type="AlphaFoldDB" id="A0A485M1P6"/>
<organism evidence="1">
    <name type="scientific">anaerobic digester metagenome</name>
    <dbReference type="NCBI Taxonomy" id="1263854"/>
    <lineage>
        <taxon>unclassified sequences</taxon>
        <taxon>metagenomes</taxon>
        <taxon>ecological metagenomes</taxon>
    </lineage>
</organism>
<gene>
    <name evidence="1" type="ORF">SCFA_3040003</name>
</gene>
<dbReference type="EMBL" id="CAADRN010000229">
    <property type="protein sequence ID" value="VFU15611.1"/>
    <property type="molecule type" value="Genomic_DNA"/>
</dbReference>
<proteinExistence type="predicted"/>
<protein>
    <submittedName>
        <fullName evidence="1">Uncharacterized protein</fullName>
    </submittedName>
</protein>